<evidence type="ECO:0000256" key="2">
    <source>
        <dbReference type="ARBA" id="ARBA00022692"/>
    </source>
</evidence>
<comment type="subcellular location">
    <subcellularLocation>
        <location evidence="1">Membrane</location>
        <topology evidence="1">Multi-pass membrane protein</topology>
    </subcellularLocation>
</comment>
<keyword evidence="2 5" id="KW-0812">Transmembrane</keyword>
<evidence type="ECO:0000256" key="5">
    <source>
        <dbReference type="SAM" id="Phobius"/>
    </source>
</evidence>
<keyword evidence="4 5" id="KW-0472">Membrane</keyword>
<feature type="transmembrane region" description="Helical" evidence="5">
    <location>
        <begin position="44"/>
        <end position="65"/>
    </location>
</feature>
<name>A0ABR4HAP9_9EURO</name>
<comment type="caution">
    <text evidence="6">The sequence shown here is derived from an EMBL/GenBank/DDBJ whole genome shotgun (WGS) entry which is preliminary data.</text>
</comment>
<dbReference type="Gene3D" id="1.20.1250.20">
    <property type="entry name" value="MFS general substrate transporter like domains"/>
    <property type="match status" value="2"/>
</dbReference>
<dbReference type="InterPro" id="IPR005828">
    <property type="entry name" value="MFS_sugar_transport-like"/>
</dbReference>
<protein>
    <recommendedName>
        <fullName evidence="8">General substrate transporter</fullName>
    </recommendedName>
</protein>
<dbReference type="PANTHER" id="PTHR48022:SF31">
    <property type="entry name" value="HEXOSE TRANSPORTER"/>
    <property type="match status" value="1"/>
</dbReference>
<evidence type="ECO:0000256" key="1">
    <source>
        <dbReference type="ARBA" id="ARBA00004141"/>
    </source>
</evidence>
<evidence type="ECO:0000256" key="4">
    <source>
        <dbReference type="ARBA" id="ARBA00023136"/>
    </source>
</evidence>
<feature type="transmembrane region" description="Helical" evidence="5">
    <location>
        <begin position="156"/>
        <end position="178"/>
    </location>
</feature>
<feature type="transmembrane region" description="Helical" evidence="5">
    <location>
        <begin position="85"/>
        <end position="103"/>
    </location>
</feature>
<sequence length="255" mass="28844">MAFGEENPGSQWAVRVLTGDNRYVGGLVAAGVTYTTSAMNSTSVWRVPVTLQGAFVLFVILLMPFIPESPRWLAFVGREHECRHLLALISSALLTVFMFLTGARTKLYGTSSNTSGVYATIAMIFLFQGSYSLGWTRLSMLYPPKVLSFRMRSWSGIYGVVTNLRGLIMVYAFLIALQAIWWKIYMVNGAWDVRQFLFVLFYWVETKGRSLEEIDDELDWIPISKYLEETLGVTVVITKKKDQKTAATLTPEETR</sequence>
<keyword evidence="7" id="KW-1185">Reference proteome</keyword>
<dbReference type="Pfam" id="PF00083">
    <property type="entry name" value="Sugar_tr"/>
    <property type="match status" value="1"/>
</dbReference>
<reference evidence="6 7" key="1">
    <citation type="submission" date="2024-07" db="EMBL/GenBank/DDBJ databases">
        <title>Section-level genome sequencing and comparative genomics of Aspergillus sections Usti and Cavernicolus.</title>
        <authorList>
            <consortium name="Lawrence Berkeley National Laboratory"/>
            <person name="Nybo J.L."/>
            <person name="Vesth T.C."/>
            <person name="Theobald S."/>
            <person name="Frisvad J.C."/>
            <person name="Larsen T.O."/>
            <person name="Kjaerboelling I."/>
            <person name="Rothschild-Mancinelli K."/>
            <person name="Lyhne E.K."/>
            <person name="Kogle M.E."/>
            <person name="Barry K."/>
            <person name="Clum A."/>
            <person name="Na H."/>
            <person name="Ledsgaard L."/>
            <person name="Lin J."/>
            <person name="Lipzen A."/>
            <person name="Kuo A."/>
            <person name="Riley R."/>
            <person name="Mondo S."/>
            <person name="LaButti K."/>
            <person name="Haridas S."/>
            <person name="Pangalinan J."/>
            <person name="Salamov A.A."/>
            <person name="Simmons B.A."/>
            <person name="Magnuson J.K."/>
            <person name="Chen J."/>
            <person name="Drula E."/>
            <person name="Henrissat B."/>
            <person name="Wiebenga A."/>
            <person name="Lubbers R.J."/>
            <person name="Gomes A.C."/>
            <person name="Makela M.R."/>
            <person name="Stajich J."/>
            <person name="Grigoriev I.V."/>
            <person name="Mortensen U.H."/>
            <person name="De vries R.P."/>
            <person name="Baker S.E."/>
            <person name="Andersen M.R."/>
        </authorList>
    </citation>
    <scope>NUCLEOTIDE SEQUENCE [LARGE SCALE GENOMIC DNA]</scope>
    <source>
        <strain evidence="6 7">CBS 600.67</strain>
    </source>
</reference>
<dbReference type="InterPro" id="IPR036259">
    <property type="entry name" value="MFS_trans_sf"/>
</dbReference>
<dbReference type="PANTHER" id="PTHR48022">
    <property type="entry name" value="PLASTIDIC GLUCOSE TRANSPORTER 4"/>
    <property type="match status" value="1"/>
</dbReference>
<feature type="transmembrane region" description="Helical" evidence="5">
    <location>
        <begin position="115"/>
        <end position="135"/>
    </location>
</feature>
<gene>
    <name evidence="6" type="ORF">BDW59DRAFT_167787</name>
</gene>
<evidence type="ECO:0000313" key="7">
    <source>
        <dbReference type="Proteomes" id="UP001610335"/>
    </source>
</evidence>
<keyword evidence="3 5" id="KW-1133">Transmembrane helix</keyword>
<evidence type="ECO:0000313" key="6">
    <source>
        <dbReference type="EMBL" id="KAL2812556.1"/>
    </source>
</evidence>
<organism evidence="6 7">
    <name type="scientific">Aspergillus cavernicola</name>
    <dbReference type="NCBI Taxonomy" id="176166"/>
    <lineage>
        <taxon>Eukaryota</taxon>
        <taxon>Fungi</taxon>
        <taxon>Dikarya</taxon>
        <taxon>Ascomycota</taxon>
        <taxon>Pezizomycotina</taxon>
        <taxon>Eurotiomycetes</taxon>
        <taxon>Eurotiomycetidae</taxon>
        <taxon>Eurotiales</taxon>
        <taxon>Aspergillaceae</taxon>
        <taxon>Aspergillus</taxon>
        <taxon>Aspergillus subgen. Nidulantes</taxon>
    </lineage>
</organism>
<dbReference type="InterPro" id="IPR050360">
    <property type="entry name" value="MFS_Sugar_Transporters"/>
</dbReference>
<evidence type="ECO:0000256" key="3">
    <source>
        <dbReference type="ARBA" id="ARBA00022989"/>
    </source>
</evidence>
<dbReference type="Proteomes" id="UP001610335">
    <property type="component" value="Unassembled WGS sequence"/>
</dbReference>
<evidence type="ECO:0008006" key="8">
    <source>
        <dbReference type="Google" id="ProtNLM"/>
    </source>
</evidence>
<accession>A0ABR4HAP9</accession>
<dbReference type="SUPFAM" id="SSF103473">
    <property type="entry name" value="MFS general substrate transporter"/>
    <property type="match status" value="1"/>
</dbReference>
<proteinExistence type="predicted"/>
<dbReference type="EMBL" id="JBFXLS010000175">
    <property type="protein sequence ID" value="KAL2812556.1"/>
    <property type="molecule type" value="Genomic_DNA"/>
</dbReference>